<organism evidence="1 2">
    <name type="scientific">Liparis tanakae</name>
    <name type="common">Tanaka's snailfish</name>
    <dbReference type="NCBI Taxonomy" id="230148"/>
    <lineage>
        <taxon>Eukaryota</taxon>
        <taxon>Metazoa</taxon>
        <taxon>Chordata</taxon>
        <taxon>Craniata</taxon>
        <taxon>Vertebrata</taxon>
        <taxon>Euteleostomi</taxon>
        <taxon>Actinopterygii</taxon>
        <taxon>Neopterygii</taxon>
        <taxon>Teleostei</taxon>
        <taxon>Neoteleostei</taxon>
        <taxon>Acanthomorphata</taxon>
        <taxon>Eupercaria</taxon>
        <taxon>Perciformes</taxon>
        <taxon>Cottioidei</taxon>
        <taxon>Cottales</taxon>
        <taxon>Liparidae</taxon>
        <taxon>Liparis</taxon>
    </lineage>
</organism>
<evidence type="ECO:0000313" key="1">
    <source>
        <dbReference type="EMBL" id="TNN82574.1"/>
    </source>
</evidence>
<gene>
    <name evidence="1" type="ORF">EYF80_007092</name>
</gene>
<protein>
    <submittedName>
        <fullName evidence="1">Uncharacterized protein</fullName>
    </submittedName>
</protein>
<accession>A0A4Z2IYG8</accession>
<evidence type="ECO:0000313" key="2">
    <source>
        <dbReference type="Proteomes" id="UP000314294"/>
    </source>
</evidence>
<name>A0A4Z2IYG8_9TELE</name>
<dbReference type="Proteomes" id="UP000314294">
    <property type="component" value="Unassembled WGS sequence"/>
</dbReference>
<dbReference type="EMBL" id="SRLO01000038">
    <property type="protein sequence ID" value="TNN82574.1"/>
    <property type="molecule type" value="Genomic_DNA"/>
</dbReference>
<proteinExistence type="predicted"/>
<sequence>MPRIGATNGWFYDLCRHASSKHLEERFQRRKTPVIEEREHWEYDIKKTTCPLVSHLPFMAEQDYKSTVG</sequence>
<keyword evidence="2" id="KW-1185">Reference proteome</keyword>
<dbReference type="AlphaFoldDB" id="A0A4Z2IYG8"/>
<reference evidence="1 2" key="1">
    <citation type="submission" date="2019-03" db="EMBL/GenBank/DDBJ databases">
        <title>First draft genome of Liparis tanakae, snailfish: a comprehensive survey of snailfish specific genes.</title>
        <authorList>
            <person name="Kim W."/>
            <person name="Song I."/>
            <person name="Jeong J.-H."/>
            <person name="Kim D."/>
            <person name="Kim S."/>
            <person name="Ryu S."/>
            <person name="Song J.Y."/>
            <person name="Lee S.K."/>
        </authorList>
    </citation>
    <scope>NUCLEOTIDE SEQUENCE [LARGE SCALE GENOMIC DNA]</scope>
    <source>
        <tissue evidence="1">Muscle</tissue>
    </source>
</reference>
<comment type="caution">
    <text evidence="1">The sequence shown here is derived from an EMBL/GenBank/DDBJ whole genome shotgun (WGS) entry which is preliminary data.</text>
</comment>